<gene>
    <name evidence="1" type="primary">Trdc_0</name>
    <name evidence="1" type="ORF">ACRARU_R07082</name>
</gene>
<name>A0A7K7PZA1_ACRAR</name>
<feature type="non-terminal residue" evidence="1">
    <location>
        <position position="1"/>
    </location>
</feature>
<keyword evidence="2" id="KW-1185">Reference proteome</keyword>
<proteinExistence type="predicted"/>
<comment type="caution">
    <text evidence="1">The sequence shown here is derived from an EMBL/GenBank/DDBJ whole genome shotgun (WGS) entry which is preliminary data.</text>
</comment>
<dbReference type="AlphaFoldDB" id="A0A7K7PZA1"/>
<sequence>MKSKKLEEGGSTGNAACLARNSLTKNISLEMPSKEVVYKQSTSILTSEGLYNVIKVVSVTKDTEVTCTAKFDNSMITTQPEEEVEGPVTEASNRVCNSTDPSAQADAEGQRVNMLSMAVLGLRVLLAKSITVNILMSIKLFLF</sequence>
<feature type="non-terminal residue" evidence="1">
    <location>
        <position position="143"/>
    </location>
</feature>
<dbReference type="InterPro" id="IPR013783">
    <property type="entry name" value="Ig-like_fold"/>
</dbReference>
<accession>A0A7K7PZA1</accession>
<evidence type="ECO:0000313" key="1">
    <source>
        <dbReference type="EMBL" id="NWZ72181.1"/>
    </source>
</evidence>
<protein>
    <submittedName>
        <fullName evidence="1">TRDC protein</fullName>
    </submittedName>
</protein>
<organism evidence="1 2">
    <name type="scientific">Acrocephalus arundinaceus</name>
    <name type="common">Great reed-warbler</name>
    <dbReference type="NCBI Taxonomy" id="39621"/>
    <lineage>
        <taxon>Eukaryota</taxon>
        <taxon>Metazoa</taxon>
        <taxon>Chordata</taxon>
        <taxon>Craniata</taxon>
        <taxon>Vertebrata</taxon>
        <taxon>Euteleostomi</taxon>
        <taxon>Archelosauria</taxon>
        <taxon>Archosauria</taxon>
        <taxon>Dinosauria</taxon>
        <taxon>Saurischia</taxon>
        <taxon>Theropoda</taxon>
        <taxon>Coelurosauria</taxon>
        <taxon>Aves</taxon>
        <taxon>Neognathae</taxon>
        <taxon>Neoaves</taxon>
        <taxon>Telluraves</taxon>
        <taxon>Australaves</taxon>
        <taxon>Passeriformes</taxon>
        <taxon>Sylvioidea</taxon>
        <taxon>Sylviidae</taxon>
        <taxon>Acrocephalinae</taxon>
        <taxon>Acrocephalus</taxon>
    </lineage>
</organism>
<dbReference type="OrthoDB" id="9426090at2759"/>
<dbReference type="Gene3D" id="2.60.40.10">
    <property type="entry name" value="Immunoglobulins"/>
    <property type="match status" value="1"/>
</dbReference>
<reference evidence="1 2" key="1">
    <citation type="submission" date="2019-09" db="EMBL/GenBank/DDBJ databases">
        <title>Bird 10,000 Genomes (B10K) Project - Family phase.</title>
        <authorList>
            <person name="Zhang G."/>
        </authorList>
    </citation>
    <scope>NUCLEOTIDE SEQUENCE [LARGE SCALE GENOMIC DNA]</scope>
    <source>
        <strain evidence="1">OUT-0054</strain>
        <tissue evidence="1">Blood</tissue>
    </source>
</reference>
<dbReference type="Proteomes" id="UP000549775">
    <property type="component" value="Unassembled WGS sequence"/>
</dbReference>
<evidence type="ECO:0000313" key="2">
    <source>
        <dbReference type="Proteomes" id="UP000549775"/>
    </source>
</evidence>
<dbReference type="EMBL" id="VZST01003988">
    <property type="protein sequence ID" value="NWZ72181.1"/>
    <property type="molecule type" value="Genomic_DNA"/>
</dbReference>